<comment type="caution">
    <text evidence="6">The sequence shown here is derived from an EMBL/GenBank/DDBJ whole genome shotgun (WGS) entry which is preliminary data.</text>
</comment>
<proteinExistence type="predicted"/>
<feature type="region of interest" description="Disordered" evidence="5">
    <location>
        <begin position="1"/>
        <end position="22"/>
    </location>
</feature>
<evidence type="ECO:0000256" key="3">
    <source>
        <dbReference type="ARBA" id="ARBA00022989"/>
    </source>
</evidence>
<gene>
    <name evidence="6" type="ORF">HBR001_LOCUS2603</name>
</gene>
<evidence type="ECO:0000313" key="7">
    <source>
        <dbReference type="Proteomes" id="UP001162031"/>
    </source>
</evidence>
<accession>A0AAV0TH25</accession>
<dbReference type="GO" id="GO:0016020">
    <property type="term" value="C:membrane"/>
    <property type="evidence" value="ECO:0007669"/>
    <property type="project" value="UniProtKB-SubCell"/>
</dbReference>
<evidence type="ECO:0000256" key="2">
    <source>
        <dbReference type="ARBA" id="ARBA00022692"/>
    </source>
</evidence>
<keyword evidence="2" id="KW-0812">Transmembrane</keyword>
<dbReference type="InterPro" id="IPR027359">
    <property type="entry name" value="Volt_channel_dom_sf"/>
</dbReference>
<evidence type="ECO:0000256" key="4">
    <source>
        <dbReference type="ARBA" id="ARBA00023136"/>
    </source>
</evidence>
<name>A0AAV0TH25_HYABA</name>
<evidence type="ECO:0000256" key="5">
    <source>
        <dbReference type="SAM" id="MobiDB-lite"/>
    </source>
</evidence>
<keyword evidence="7" id="KW-1185">Reference proteome</keyword>
<comment type="subcellular location">
    <subcellularLocation>
        <location evidence="1">Membrane</location>
        <topology evidence="1">Multi-pass membrane protein</topology>
    </subcellularLocation>
</comment>
<keyword evidence="3" id="KW-1133">Transmembrane helix</keyword>
<dbReference type="Gene3D" id="1.20.120.350">
    <property type="entry name" value="Voltage-gated potassium channels. Chain C"/>
    <property type="match status" value="1"/>
</dbReference>
<dbReference type="Proteomes" id="UP001162031">
    <property type="component" value="Unassembled WGS sequence"/>
</dbReference>
<reference evidence="6" key="1">
    <citation type="submission" date="2022-12" db="EMBL/GenBank/DDBJ databases">
        <authorList>
            <person name="Webb A."/>
        </authorList>
    </citation>
    <scope>NUCLEOTIDE SEQUENCE</scope>
    <source>
        <strain evidence="6">Hp1</strain>
    </source>
</reference>
<dbReference type="EMBL" id="CANTFL010000367">
    <property type="protein sequence ID" value="CAI5721323.1"/>
    <property type="molecule type" value="Genomic_DNA"/>
</dbReference>
<protein>
    <recommendedName>
        <fullName evidence="8">RxLR effector candidate protein</fullName>
    </recommendedName>
</protein>
<evidence type="ECO:0000313" key="6">
    <source>
        <dbReference type="EMBL" id="CAI5721323.1"/>
    </source>
</evidence>
<dbReference type="AlphaFoldDB" id="A0AAV0TH25"/>
<organism evidence="6 7">
    <name type="scientific">Hyaloperonospora brassicae</name>
    <name type="common">Brassica downy mildew</name>
    <name type="synonym">Peronospora brassicae</name>
    <dbReference type="NCBI Taxonomy" id="162125"/>
    <lineage>
        <taxon>Eukaryota</taxon>
        <taxon>Sar</taxon>
        <taxon>Stramenopiles</taxon>
        <taxon>Oomycota</taxon>
        <taxon>Peronosporomycetes</taxon>
        <taxon>Peronosporales</taxon>
        <taxon>Peronosporaceae</taxon>
        <taxon>Hyaloperonospora</taxon>
    </lineage>
</organism>
<keyword evidence="4" id="KW-0472">Membrane</keyword>
<evidence type="ECO:0008006" key="8">
    <source>
        <dbReference type="Google" id="ProtNLM"/>
    </source>
</evidence>
<sequence length="171" mass="19191">MDAHERQCLVAKDSDDEDGPRGLRTAFVTTTVRSPTRRGSCPRAYASLRSDVWTLLHYRTSLKERSGLHRASYPLGNRRTGTDHTECCAGHVRVGVSARPCDDVVRLDDRYTHPVCGRPGRMSRPMSIIDLVVLIPFYLRFCSSISTGAVSSRGVLTLRGFRLLRIMSFLH</sequence>
<evidence type="ECO:0000256" key="1">
    <source>
        <dbReference type="ARBA" id="ARBA00004141"/>
    </source>
</evidence>